<sequence>MLRLIETIKHPTSRSDIKLPEFDTEKPDTDACAWCNTVNLCFGENLPQGGPLIIAVSSALKGIASQCLSQVSFPGMQ</sequence>
<keyword evidence="2" id="KW-1185">Reference proteome</keyword>
<dbReference type="AlphaFoldDB" id="A0AAU9UWP3"/>
<dbReference type="EMBL" id="CAKOGL010000025">
    <property type="protein sequence ID" value="CAH2102360.1"/>
    <property type="molecule type" value="Genomic_DNA"/>
</dbReference>
<accession>A0AAU9UWP3</accession>
<proteinExistence type="predicted"/>
<evidence type="ECO:0000313" key="1">
    <source>
        <dbReference type="EMBL" id="CAH2102360.1"/>
    </source>
</evidence>
<dbReference type="Proteomes" id="UP001153954">
    <property type="component" value="Unassembled WGS sequence"/>
</dbReference>
<comment type="caution">
    <text evidence="1">The sequence shown here is derived from an EMBL/GenBank/DDBJ whole genome shotgun (WGS) entry which is preliminary data.</text>
</comment>
<evidence type="ECO:0000313" key="2">
    <source>
        <dbReference type="Proteomes" id="UP001153954"/>
    </source>
</evidence>
<organism evidence="1 2">
    <name type="scientific">Euphydryas editha</name>
    <name type="common">Edith's checkerspot</name>
    <dbReference type="NCBI Taxonomy" id="104508"/>
    <lineage>
        <taxon>Eukaryota</taxon>
        <taxon>Metazoa</taxon>
        <taxon>Ecdysozoa</taxon>
        <taxon>Arthropoda</taxon>
        <taxon>Hexapoda</taxon>
        <taxon>Insecta</taxon>
        <taxon>Pterygota</taxon>
        <taxon>Neoptera</taxon>
        <taxon>Endopterygota</taxon>
        <taxon>Lepidoptera</taxon>
        <taxon>Glossata</taxon>
        <taxon>Ditrysia</taxon>
        <taxon>Papilionoidea</taxon>
        <taxon>Nymphalidae</taxon>
        <taxon>Nymphalinae</taxon>
        <taxon>Euphydryas</taxon>
    </lineage>
</organism>
<protein>
    <submittedName>
        <fullName evidence="1">Uncharacterized protein</fullName>
    </submittedName>
</protein>
<gene>
    <name evidence="1" type="ORF">EEDITHA_LOCUS17002</name>
</gene>
<reference evidence="1" key="1">
    <citation type="submission" date="2022-03" db="EMBL/GenBank/DDBJ databases">
        <authorList>
            <person name="Tunstrom K."/>
        </authorList>
    </citation>
    <scope>NUCLEOTIDE SEQUENCE</scope>
</reference>
<name>A0AAU9UWP3_EUPED</name>